<dbReference type="Proteomes" id="UP000240572">
    <property type="component" value="Unassembled WGS sequence"/>
</dbReference>
<reference evidence="1 2" key="1">
    <citation type="submission" date="2018-03" db="EMBL/GenBank/DDBJ databases">
        <title>Genomic Encyclopedia of Type Strains, Phase III (KMG-III): the genomes of soil and plant-associated and newly described type strains.</title>
        <authorList>
            <person name="Whitman W."/>
        </authorList>
    </citation>
    <scope>NUCLEOTIDE SEQUENCE [LARGE SCALE GENOMIC DNA]</scope>
    <source>
        <strain evidence="1 2">CGMCC 1.12700</strain>
    </source>
</reference>
<dbReference type="AlphaFoldDB" id="A0A2P8CR50"/>
<organism evidence="1 2">
    <name type="scientific">Taibaiella chishuiensis</name>
    <dbReference type="NCBI Taxonomy" id="1434707"/>
    <lineage>
        <taxon>Bacteria</taxon>
        <taxon>Pseudomonadati</taxon>
        <taxon>Bacteroidota</taxon>
        <taxon>Chitinophagia</taxon>
        <taxon>Chitinophagales</taxon>
        <taxon>Chitinophagaceae</taxon>
        <taxon>Taibaiella</taxon>
    </lineage>
</organism>
<dbReference type="Pfam" id="PF25593">
    <property type="entry name" value="GldD_lipo"/>
    <property type="match status" value="1"/>
</dbReference>
<evidence type="ECO:0000313" key="2">
    <source>
        <dbReference type="Proteomes" id="UP000240572"/>
    </source>
</evidence>
<gene>
    <name evidence="1" type="ORF">B0I18_11747</name>
</gene>
<dbReference type="PROSITE" id="PS51257">
    <property type="entry name" value="PROKAR_LIPOPROTEIN"/>
    <property type="match status" value="1"/>
</dbReference>
<dbReference type="RefSeq" id="WP_146146869.1">
    <property type="nucleotide sequence ID" value="NZ_PYGD01000017.1"/>
</dbReference>
<evidence type="ECO:0000313" key="1">
    <source>
        <dbReference type="EMBL" id="PSK87445.1"/>
    </source>
</evidence>
<name>A0A2P8CR50_9BACT</name>
<keyword evidence="1" id="KW-0449">Lipoprotein</keyword>
<dbReference type="OrthoDB" id="679501at2"/>
<keyword evidence="2" id="KW-1185">Reference proteome</keyword>
<dbReference type="InterPro" id="IPR019850">
    <property type="entry name" value="GldD-like"/>
</dbReference>
<protein>
    <submittedName>
        <fullName evidence="1">Gliding motility-associated lipoprotein GldD</fullName>
    </submittedName>
</protein>
<comment type="caution">
    <text evidence="1">The sequence shown here is derived from an EMBL/GenBank/DDBJ whole genome shotgun (WGS) entry which is preliminary data.</text>
</comment>
<accession>A0A2P8CR50</accession>
<dbReference type="EMBL" id="PYGD01000017">
    <property type="protein sequence ID" value="PSK87445.1"/>
    <property type="molecule type" value="Genomic_DNA"/>
</dbReference>
<sequence length="198" mass="23004">MMNRNMIIPAVLLAGMAITGCRPSPPVPKPRAYFKIDLPEHRYRQFDSTSFPFTFEFPVYGRISQDRDLIKEQHSPYWINVDVPELDATIYLSYKAITPQEPLDRLIDESYKLSYAHDIRADYIKTPQFRTPNGLVGVYYYVGGNAASSYQFFITDEQKNFIRGSLYFNVTPNADSLKPASDFMKKDMEHLVQTFRFK</sequence>
<proteinExistence type="predicted"/>